<organism evidence="12 13">
    <name type="scientific">Marilutibacter maris</name>
    <dbReference type="NCBI Taxonomy" id="1605891"/>
    <lineage>
        <taxon>Bacteria</taxon>
        <taxon>Pseudomonadati</taxon>
        <taxon>Pseudomonadota</taxon>
        <taxon>Gammaproteobacteria</taxon>
        <taxon>Lysobacterales</taxon>
        <taxon>Lysobacteraceae</taxon>
        <taxon>Marilutibacter</taxon>
    </lineage>
</organism>
<dbReference type="RefSeq" id="WP_141480875.1">
    <property type="nucleotide sequence ID" value="NZ_VICD02000007.1"/>
</dbReference>
<keyword evidence="6" id="KW-0460">Magnesium</keyword>
<gene>
    <name evidence="12" type="ORF">FKV24_001065</name>
</gene>
<keyword evidence="3" id="KW-0479">Metal-binding</keyword>
<keyword evidence="5" id="KW-0067">ATP-binding</keyword>
<protein>
    <recommendedName>
        <fullName evidence="9">Cyclic GMP-AMP synthase</fullName>
    </recommendedName>
</protein>
<comment type="catalytic activity">
    <reaction evidence="10">
        <text>GTP + ATP = 3',3'-cGAMP + 2 diphosphate</text>
        <dbReference type="Rhea" id="RHEA:35647"/>
        <dbReference type="ChEBI" id="CHEBI:30616"/>
        <dbReference type="ChEBI" id="CHEBI:33019"/>
        <dbReference type="ChEBI" id="CHEBI:37565"/>
        <dbReference type="ChEBI" id="CHEBI:71501"/>
    </reaction>
    <physiologicalReaction direction="left-to-right" evidence="10">
        <dbReference type="Rhea" id="RHEA:35648"/>
    </physiologicalReaction>
</comment>
<sequence>MDTSAATTAADAHLAALLEEVDLPERAYELAEGRYEDLADWIGRPGSALARYDSHIFVQGSFALGTAIRPVNDGEEYDLDFSCKLRRGVCRDTQSQAQVKALLGAELEAYRVARQIQKRLDEKRRCWRLGYRDDMPFHMDVVPGIRADELRRRELRELMEQKGVEGPIAQEAARRALWITDIRDPAYHALGAAWPSSNPGGYQLWFRSRMRALEKRMLAEAQVDPVPVYRSKSPLQQVVQLLKRHRDKMFKDLADAKPASIILTTVAGHVYQVGDSLSQTMRRVLDELERIRVSDTDKILNPVNPAENFADRWGWQDCAHLQLKKNFHDWVRQANSDFTKVMSDASRQRMVEIAEDALAVKLSDDTLRRLGYVAAPAQAPARVVAAAEAPPRPWAR</sequence>
<dbReference type="EMBL" id="VICD02000007">
    <property type="protein sequence ID" value="KAB8198603.1"/>
    <property type="molecule type" value="Genomic_DNA"/>
</dbReference>
<evidence type="ECO:0000256" key="5">
    <source>
        <dbReference type="ARBA" id="ARBA00022840"/>
    </source>
</evidence>
<dbReference type="InterPro" id="IPR048445">
    <property type="entry name" value="DncV-like_NTFase"/>
</dbReference>
<keyword evidence="7" id="KW-0546">Nucleotide metabolism</keyword>
<evidence type="ECO:0000313" key="12">
    <source>
        <dbReference type="EMBL" id="KAB8198603.1"/>
    </source>
</evidence>
<evidence type="ECO:0000256" key="7">
    <source>
        <dbReference type="ARBA" id="ARBA00023080"/>
    </source>
</evidence>
<keyword evidence="4" id="KW-0547">Nucleotide-binding</keyword>
<evidence type="ECO:0000256" key="8">
    <source>
        <dbReference type="ARBA" id="ARBA00023118"/>
    </source>
</evidence>
<comment type="caution">
    <text evidence="12">The sequence shown here is derived from an EMBL/GenBank/DDBJ whole genome shotgun (WGS) entry which is preliminary data.</text>
</comment>
<dbReference type="InterPro" id="IPR006116">
    <property type="entry name" value="NT_2-5OAS_ClassI-CCAase"/>
</dbReference>
<evidence type="ECO:0000256" key="3">
    <source>
        <dbReference type="ARBA" id="ARBA00022723"/>
    </source>
</evidence>
<evidence type="ECO:0000313" key="13">
    <source>
        <dbReference type="Proteomes" id="UP000320431"/>
    </source>
</evidence>
<evidence type="ECO:0000256" key="9">
    <source>
        <dbReference type="ARBA" id="ARBA00044145"/>
    </source>
</evidence>
<evidence type="ECO:0000256" key="1">
    <source>
        <dbReference type="ARBA" id="ARBA00022679"/>
    </source>
</evidence>
<dbReference type="CDD" id="cd05400">
    <property type="entry name" value="NT_2-5OAS_ClassI-CCAase"/>
    <property type="match status" value="1"/>
</dbReference>
<dbReference type="GO" id="GO:0009117">
    <property type="term" value="P:nucleotide metabolic process"/>
    <property type="evidence" value="ECO:0007669"/>
    <property type="project" value="UniProtKB-KW"/>
</dbReference>
<dbReference type="GO" id="GO:0051607">
    <property type="term" value="P:defense response to virus"/>
    <property type="evidence" value="ECO:0007669"/>
    <property type="project" value="UniProtKB-KW"/>
</dbReference>
<evidence type="ECO:0000259" key="11">
    <source>
        <dbReference type="Pfam" id="PF21654"/>
    </source>
</evidence>
<dbReference type="GO" id="GO:0046872">
    <property type="term" value="F:metal ion binding"/>
    <property type="evidence" value="ECO:0007669"/>
    <property type="project" value="UniProtKB-KW"/>
</dbReference>
<feature type="domain" description="Cyclic GMP-AMP synthase DncV-like nucleotidyltransferase" evidence="11">
    <location>
        <begin position="56"/>
        <end position="141"/>
    </location>
</feature>
<name>A0A508BF09_9GAMM</name>
<keyword evidence="2" id="KW-0548">Nucleotidyltransferase</keyword>
<accession>A0A508BF09</accession>
<evidence type="ECO:0000256" key="4">
    <source>
        <dbReference type="ARBA" id="ARBA00022741"/>
    </source>
</evidence>
<dbReference type="Pfam" id="PF21654">
    <property type="entry name" value="DncV-like_NTFase"/>
    <property type="match status" value="1"/>
</dbReference>
<dbReference type="GO" id="GO:0005524">
    <property type="term" value="F:ATP binding"/>
    <property type="evidence" value="ECO:0007669"/>
    <property type="project" value="UniProtKB-KW"/>
</dbReference>
<evidence type="ECO:0000256" key="6">
    <source>
        <dbReference type="ARBA" id="ARBA00022842"/>
    </source>
</evidence>
<proteinExistence type="predicted"/>
<dbReference type="GO" id="GO:0016779">
    <property type="term" value="F:nucleotidyltransferase activity"/>
    <property type="evidence" value="ECO:0007669"/>
    <property type="project" value="UniProtKB-KW"/>
</dbReference>
<dbReference type="AlphaFoldDB" id="A0A508BF09"/>
<keyword evidence="1 12" id="KW-0808">Transferase</keyword>
<reference evidence="12 13" key="1">
    <citation type="submission" date="2019-10" db="EMBL/GenBank/DDBJ databases">
        <title>Lysobacter alkalisoli sp. nov., isolated from saline-alkaline soil.</title>
        <authorList>
            <person name="Sun J.-Q."/>
        </authorList>
    </citation>
    <scope>NUCLEOTIDE SEQUENCE [LARGE SCALE GENOMIC DNA]</scope>
    <source>
        <strain evidence="12 13">KCTC 42381</strain>
    </source>
</reference>
<evidence type="ECO:0000256" key="10">
    <source>
        <dbReference type="ARBA" id="ARBA00048304"/>
    </source>
</evidence>
<evidence type="ECO:0000256" key="2">
    <source>
        <dbReference type="ARBA" id="ARBA00022695"/>
    </source>
</evidence>
<keyword evidence="8" id="KW-0051">Antiviral defense</keyword>
<dbReference type="Proteomes" id="UP000320431">
    <property type="component" value="Unassembled WGS sequence"/>
</dbReference>